<keyword evidence="3" id="KW-1185">Reference proteome</keyword>
<dbReference type="OrthoDB" id="1668230at2759"/>
<reference evidence="2 3" key="1">
    <citation type="submission" date="2019-05" db="EMBL/GenBank/DDBJ databases">
        <title>Another draft genome of Portunus trituberculatus and its Hox gene families provides insights of decapod evolution.</title>
        <authorList>
            <person name="Jeong J.-H."/>
            <person name="Song I."/>
            <person name="Kim S."/>
            <person name="Choi T."/>
            <person name="Kim D."/>
            <person name="Ryu S."/>
            <person name="Kim W."/>
        </authorList>
    </citation>
    <scope>NUCLEOTIDE SEQUENCE [LARGE SCALE GENOMIC DNA]</scope>
    <source>
        <tissue evidence="2">Muscle</tissue>
    </source>
</reference>
<dbReference type="AlphaFoldDB" id="A0A5B7GT25"/>
<evidence type="ECO:0000313" key="3">
    <source>
        <dbReference type="Proteomes" id="UP000324222"/>
    </source>
</evidence>
<sequence>MRHSGTRLVFSREGLQEPLYEALFSPGELQSELHTIIQQLLVSATAVPDAVAFLQASMGYQEQLLAQQKQMRIGEGDAISVDENSILRNHILVKSYLLGGSGEKLLPPHTLDNITPSNTTYPFLQPVLFSQYPPPRDYIPEKPIRSMHKKQNEVWRFLSDTRHGLHDVGWLSHCRKAVCSVLKSGEEIKVACIITQTVLYKISI</sequence>
<evidence type="ECO:0000259" key="1">
    <source>
        <dbReference type="Pfam" id="PF23440"/>
    </source>
</evidence>
<feature type="domain" description="BROMI C-terminal Rab TBC-like" evidence="1">
    <location>
        <begin position="56"/>
        <end position="195"/>
    </location>
</feature>
<organism evidence="2 3">
    <name type="scientific">Portunus trituberculatus</name>
    <name type="common">Swimming crab</name>
    <name type="synonym">Neptunus trituberculatus</name>
    <dbReference type="NCBI Taxonomy" id="210409"/>
    <lineage>
        <taxon>Eukaryota</taxon>
        <taxon>Metazoa</taxon>
        <taxon>Ecdysozoa</taxon>
        <taxon>Arthropoda</taxon>
        <taxon>Crustacea</taxon>
        <taxon>Multicrustacea</taxon>
        <taxon>Malacostraca</taxon>
        <taxon>Eumalacostraca</taxon>
        <taxon>Eucarida</taxon>
        <taxon>Decapoda</taxon>
        <taxon>Pleocyemata</taxon>
        <taxon>Brachyura</taxon>
        <taxon>Eubrachyura</taxon>
        <taxon>Portunoidea</taxon>
        <taxon>Portunidae</taxon>
        <taxon>Portuninae</taxon>
        <taxon>Portunus</taxon>
    </lineage>
</organism>
<proteinExistence type="predicted"/>
<gene>
    <name evidence="2" type="primary">tbc1d32_0</name>
    <name evidence="2" type="ORF">E2C01_054752</name>
</gene>
<name>A0A5B7GT25_PORTR</name>
<protein>
    <submittedName>
        <fullName evidence="2">Protein broad-minded</fullName>
    </submittedName>
</protein>
<comment type="caution">
    <text evidence="2">The sequence shown here is derived from an EMBL/GenBank/DDBJ whole genome shotgun (WGS) entry which is preliminary data.</text>
</comment>
<dbReference type="Proteomes" id="UP000324222">
    <property type="component" value="Unassembled WGS sequence"/>
</dbReference>
<accession>A0A5B7GT25</accession>
<dbReference type="Pfam" id="PF23440">
    <property type="entry name" value="BROMI_C"/>
    <property type="match status" value="1"/>
</dbReference>
<evidence type="ECO:0000313" key="2">
    <source>
        <dbReference type="EMBL" id="MPC60696.1"/>
    </source>
</evidence>
<dbReference type="InterPro" id="IPR055392">
    <property type="entry name" value="BROMI_C"/>
</dbReference>
<dbReference type="EMBL" id="VSRR010017799">
    <property type="protein sequence ID" value="MPC60696.1"/>
    <property type="molecule type" value="Genomic_DNA"/>
</dbReference>